<accession>A0AAD2K4E3</accession>
<sequence length="128" mass="14629">MLVSNKQMTLTVLLPEQPDNVPEMLTHLDSLNNYWLTESLWKSWSDYGWTHIAHILKCTIDGVILTANHLESFNGVLKGAITSADRKAAVVFAWMSSSKHWSCQYCCQSLRSNASTRMTQRKMQDEHV</sequence>
<dbReference type="Proteomes" id="UP001295794">
    <property type="component" value="Unassembled WGS sequence"/>
</dbReference>
<protein>
    <submittedName>
        <fullName evidence="1">Uncharacterized protein</fullName>
    </submittedName>
</protein>
<name>A0AAD2K4E3_9AGAR</name>
<dbReference type="AlphaFoldDB" id="A0AAD2K4E3"/>
<comment type="caution">
    <text evidence="1">The sequence shown here is derived from an EMBL/GenBank/DDBJ whole genome shotgun (WGS) entry which is preliminary data.</text>
</comment>
<reference evidence="1" key="1">
    <citation type="submission" date="2023-11" db="EMBL/GenBank/DDBJ databases">
        <authorList>
            <person name="De Vega J J."/>
            <person name="De Vega J J."/>
        </authorList>
    </citation>
    <scope>NUCLEOTIDE SEQUENCE</scope>
</reference>
<evidence type="ECO:0000313" key="1">
    <source>
        <dbReference type="EMBL" id="CAK5278470.1"/>
    </source>
</evidence>
<dbReference type="EMBL" id="CAVNYO010000423">
    <property type="protein sequence ID" value="CAK5278470.1"/>
    <property type="molecule type" value="Genomic_DNA"/>
</dbReference>
<keyword evidence="2" id="KW-1185">Reference proteome</keyword>
<proteinExistence type="predicted"/>
<organism evidence="1 2">
    <name type="scientific">Mycena citricolor</name>
    <dbReference type="NCBI Taxonomy" id="2018698"/>
    <lineage>
        <taxon>Eukaryota</taxon>
        <taxon>Fungi</taxon>
        <taxon>Dikarya</taxon>
        <taxon>Basidiomycota</taxon>
        <taxon>Agaricomycotina</taxon>
        <taxon>Agaricomycetes</taxon>
        <taxon>Agaricomycetidae</taxon>
        <taxon>Agaricales</taxon>
        <taxon>Marasmiineae</taxon>
        <taxon>Mycenaceae</taxon>
        <taxon>Mycena</taxon>
    </lineage>
</organism>
<gene>
    <name evidence="1" type="ORF">MYCIT1_LOCUS27841</name>
</gene>
<evidence type="ECO:0000313" key="2">
    <source>
        <dbReference type="Proteomes" id="UP001295794"/>
    </source>
</evidence>